<dbReference type="PANTHER" id="PTHR16311:SF3">
    <property type="entry name" value="THROMBOSPONDIN TYPE-1 DOMAIN-CONTAINING PROTEIN 1"/>
    <property type="match status" value="1"/>
</dbReference>
<dbReference type="Gene3D" id="2.20.100.10">
    <property type="entry name" value="Thrombospondin type-1 (TSP1) repeat"/>
    <property type="match status" value="1"/>
</dbReference>
<dbReference type="SMART" id="SM00209">
    <property type="entry name" value="TSP1"/>
    <property type="match status" value="1"/>
</dbReference>
<feature type="non-terminal residue" evidence="2">
    <location>
        <position position="98"/>
    </location>
</feature>
<dbReference type="InterPro" id="IPR036383">
    <property type="entry name" value="TSP1_rpt_sf"/>
</dbReference>
<organism>
    <name type="scientific">Branchiostoma floridae</name>
    <name type="common">Florida lancelet</name>
    <name type="synonym">Amphioxus</name>
    <dbReference type="NCBI Taxonomy" id="7739"/>
    <lineage>
        <taxon>Eukaryota</taxon>
        <taxon>Metazoa</taxon>
        <taxon>Chordata</taxon>
        <taxon>Cephalochordata</taxon>
        <taxon>Leptocardii</taxon>
        <taxon>Amphioxiformes</taxon>
        <taxon>Branchiostomatidae</taxon>
        <taxon>Branchiostoma</taxon>
    </lineage>
</organism>
<dbReference type="InterPro" id="IPR000884">
    <property type="entry name" value="TSP1_rpt"/>
</dbReference>
<protein>
    <submittedName>
        <fullName evidence="2">Uncharacterized protein</fullName>
    </submittedName>
</protein>
<dbReference type="Pfam" id="PF00090">
    <property type="entry name" value="TSP_1"/>
    <property type="match status" value="1"/>
</dbReference>
<gene>
    <name evidence="2" type="ORF">BRAFLDRAFT_242453</name>
</gene>
<dbReference type="SUPFAM" id="SSF82895">
    <property type="entry name" value="TSP-1 type 1 repeat"/>
    <property type="match status" value="1"/>
</dbReference>
<dbReference type="PANTHER" id="PTHR16311">
    <property type="entry name" value="THROMBOSPONDIN TYPE I DOMAIN-CONTAINING 1"/>
    <property type="match status" value="1"/>
</dbReference>
<keyword evidence="1" id="KW-1015">Disulfide bond</keyword>
<dbReference type="AlphaFoldDB" id="C3YSH8"/>
<name>C3YSH8_BRAFL</name>
<proteinExistence type="predicted"/>
<reference evidence="2" key="1">
    <citation type="journal article" date="2008" name="Nature">
        <title>The amphioxus genome and the evolution of the chordate karyotype.</title>
        <authorList>
            <consortium name="US DOE Joint Genome Institute (JGI-PGF)"/>
            <person name="Putnam N.H."/>
            <person name="Butts T."/>
            <person name="Ferrier D.E.K."/>
            <person name="Furlong R.F."/>
            <person name="Hellsten U."/>
            <person name="Kawashima T."/>
            <person name="Robinson-Rechavi M."/>
            <person name="Shoguchi E."/>
            <person name="Terry A."/>
            <person name="Yu J.-K."/>
            <person name="Benito-Gutierrez E.L."/>
            <person name="Dubchak I."/>
            <person name="Garcia-Fernandez J."/>
            <person name="Gibson-Brown J.J."/>
            <person name="Grigoriev I.V."/>
            <person name="Horton A.C."/>
            <person name="de Jong P.J."/>
            <person name="Jurka J."/>
            <person name="Kapitonov V.V."/>
            <person name="Kohara Y."/>
            <person name="Kuroki Y."/>
            <person name="Lindquist E."/>
            <person name="Lucas S."/>
            <person name="Osoegawa K."/>
            <person name="Pennacchio L.A."/>
            <person name="Salamov A.A."/>
            <person name="Satou Y."/>
            <person name="Sauka-Spengler T."/>
            <person name="Schmutz J."/>
            <person name="Shin-I T."/>
            <person name="Toyoda A."/>
            <person name="Bronner-Fraser M."/>
            <person name="Fujiyama A."/>
            <person name="Holland L.Z."/>
            <person name="Holland P.W.H."/>
            <person name="Satoh N."/>
            <person name="Rokhsar D.S."/>
        </authorList>
    </citation>
    <scope>NUCLEOTIDE SEQUENCE [LARGE SCALE GENOMIC DNA]</scope>
    <source>
        <strain evidence="2">S238N-H82</strain>
        <tissue evidence="2">Testes</tissue>
    </source>
</reference>
<dbReference type="Gene3D" id="2.10.25.10">
    <property type="entry name" value="Laminin"/>
    <property type="match status" value="1"/>
</dbReference>
<sequence>WSEWSNCSAYCGLGFQSRTRQCNNPPPSSCGRYCIGQGTEIKNCQNKECVEGYVDACEGNPCFQGIACTDQPAPLAPGQPGYTCGACPFDMVGNGESC</sequence>
<evidence type="ECO:0000256" key="1">
    <source>
        <dbReference type="ARBA" id="ARBA00023157"/>
    </source>
</evidence>
<dbReference type="InterPro" id="IPR038877">
    <property type="entry name" value="THSD1"/>
</dbReference>
<dbReference type="FunFam" id="2.20.100.10:FF:000001">
    <property type="entry name" value="semaphorin-5A isoform X1"/>
    <property type="match status" value="1"/>
</dbReference>
<dbReference type="EMBL" id="GG666549">
    <property type="protein sequence ID" value="EEN56679.1"/>
    <property type="molecule type" value="Genomic_DNA"/>
</dbReference>
<dbReference type="STRING" id="7739.C3YSH8"/>
<accession>C3YSH8</accession>
<dbReference type="PROSITE" id="PS50092">
    <property type="entry name" value="TSP1"/>
    <property type="match status" value="1"/>
</dbReference>
<evidence type="ECO:0000313" key="2">
    <source>
        <dbReference type="EMBL" id="EEN56679.1"/>
    </source>
</evidence>
<feature type="non-terminal residue" evidence="2">
    <location>
        <position position="1"/>
    </location>
</feature>
<dbReference type="InParanoid" id="C3YSH8"/>